<dbReference type="Pfam" id="PF12146">
    <property type="entry name" value="Hydrolase_4"/>
    <property type="match status" value="1"/>
</dbReference>
<protein>
    <submittedName>
        <fullName evidence="2">Phospholipase YtpA</fullName>
        <ecNumber evidence="2">3.1.1.-</ecNumber>
    </submittedName>
</protein>
<feature type="domain" description="Serine aminopeptidase S33" evidence="1">
    <location>
        <begin position="101"/>
        <end position="331"/>
    </location>
</feature>
<evidence type="ECO:0000313" key="2">
    <source>
        <dbReference type="EMBL" id="OBX35505.1"/>
    </source>
</evidence>
<proteinExistence type="predicted"/>
<accession>A0A1B8NZS2</accession>
<dbReference type="Proteomes" id="UP000092504">
    <property type="component" value="Unassembled WGS sequence"/>
</dbReference>
<keyword evidence="2" id="KW-0378">Hydrolase</keyword>
<name>A0A1B8NZS2_HALEL</name>
<dbReference type="InterPro" id="IPR029058">
    <property type="entry name" value="AB_hydrolase_fold"/>
</dbReference>
<dbReference type="EMBL" id="MAJD01000002">
    <property type="protein sequence ID" value="OBX35505.1"/>
    <property type="molecule type" value="Genomic_DNA"/>
</dbReference>
<dbReference type="Gene3D" id="3.40.50.1820">
    <property type="entry name" value="alpha/beta hydrolase"/>
    <property type="match status" value="1"/>
</dbReference>
<evidence type="ECO:0000259" key="1">
    <source>
        <dbReference type="Pfam" id="PF12146"/>
    </source>
</evidence>
<dbReference type="GO" id="GO:0016787">
    <property type="term" value="F:hydrolase activity"/>
    <property type="evidence" value="ECO:0007669"/>
    <property type="project" value="UniProtKB-KW"/>
</dbReference>
<dbReference type="InterPro" id="IPR022742">
    <property type="entry name" value="Hydrolase_4"/>
</dbReference>
<dbReference type="SUPFAM" id="SSF53474">
    <property type="entry name" value="alpha/beta-Hydrolases"/>
    <property type="match status" value="1"/>
</dbReference>
<gene>
    <name evidence="2" type="primary">ytpA</name>
    <name evidence="2" type="ORF">A8U91_04579</name>
</gene>
<dbReference type="EC" id="3.1.1.-" evidence="2"/>
<reference evidence="2 3" key="1">
    <citation type="submission" date="2016-06" db="EMBL/GenBank/DDBJ databases">
        <title>Genome sequence of halotolerant plant growth promoting strain of Halomonas elongata HEK1 isolated from salterns of Rann of Kutch, Gujarat, India.</title>
        <authorList>
            <person name="Gaba S."/>
            <person name="Singh R.N."/>
            <person name="Abrol S."/>
            <person name="Kaushik R."/>
            <person name="Saxena A.K."/>
        </authorList>
    </citation>
    <scope>NUCLEOTIDE SEQUENCE [LARGE SCALE GENOMIC DNA]</scope>
    <source>
        <strain evidence="2 3">HEK1</strain>
    </source>
</reference>
<comment type="caution">
    <text evidence="2">The sequence shown here is derived from an EMBL/GenBank/DDBJ whole genome shotgun (WGS) entry which is preliminary data.</text>
</comment>
<dbReference type="InterPro" id="IPR051044">
    <property type="entry name" value="MAG_DAG_Lipase"/>
</dbReference>
<sequence>MRHDIDQMTRRSRRFSLDIMAGSRASMTLAWAGTAEDAMSDFTPLQELGPLAPVEQAGQALECYLDHYGLSPLLAGTMDLHVGYVDAHGFRLWTQVWTPQDPIGTIWVVHGYYDHLGLYRHLLECLLERNWRVVLWDLPGHGLSSGPRASIGDFDEYGACLNDLRQELESRELVAPPWVGIGQSTGAAILATDALTRDDNSYWQGLALLAPLVRPWGWSQSSWLHRLVGPFVRSVPRRFRENSTDSDFAAFLREGDPLQPDRLAMEWVDAMRRWMPRLLALPPSRVPTLILQGEQDSTVDWEWNLDVLDRKFPNAEICRHPEARHHLVNEAESIRRSLFADLARFLADLEEGFEALPPERRRCS</sequence>
<evidence type="ECO:0000313" key="3">
    <source>
        <dbReference type="Proteomes" id="UP000092504"/>
    </source>
</evidence>
<dbReference type="PATRIC" id="fig|2746.7.peg.4720"/>
<dbReference type="AlphaFoldDB" id="A0A1B8NZS2"/>
<organism evidence="2 3">
    <name type="scientific">Halomonas elongata</name>
    <dbReference type="NCBI Taxonomy" id="2746"/>
    <lineage>
        <taxon>Bacteria</taxon>
        <taxon>Pseudomonadati</taxon>
        <taxon>Pseudomonadota</taxon>
        <taxon>Gammaproteobacteria</taxon>
        <taxon>Oceanospirillales</taxon>
        <taxon>Halomonadaceae</taxon>
        <taxon>Halomonas</taxon>
    </lineage>
</organism>
<dbReference type="PANTHER" id="PTHR11614">
    <property type="entry name" value="PHOSPHOLIPASE-RELATED"/>
    <property type="match status" value="1"/>
</dbReference>